<dbReference type="GO" id="GO:0016020">
    <property type="term" value="C:membrane"/>
    <property type="evidence" value="ECO:0007669"/>
    <property type="project" value="TreeGrafter"/>
</dbReference>
<evidence type="ECO:0000256" key="2">
    <source>
        <dbReference type="SAM" id="SignalP"/>
    </source>
</evidence>
<dbReference type="InParanoid" id="A0A2V0NL25"/>
<dbReference type="PANTHER" id="PTHR12406">
    <property type="entry name" value="CALCIUM-INDEPENDENT PHOSPHOLIPASE A2 IPLA2 -RELATED"/>
    <property type="match status" value="1"/>
</dbReference>
<protein>
    <recommendedName>
        <fullName evidence="5">PNPLA domain-containing protein</fullName>
    </recommendedName>
</protein>
<dbReference type="InterPro" id="IPR016035">
    <property type="entry name" value="Acyl_Trfase/lysoPLipase"/>
</dbReference>
<organism evidence="3 4">
    <name type="scientific">Raphidocelis subcapitata</name>
    <dbReference type="NCBI Taxonomy" id="307507"/>
    <lineage>
        <taxon>Eukaryota</taxon>
        <taxon>Viridiplantae</taxon>
        <taxon>Chlorophyta</taxon>
        <taxon>core chlorophytes</taxon>
        <taxon>Chlorophyceae</taxon>
        <taxon>CS clade</taxon>
        <taxon>Sphaeropleales</taxon>
        <taxon>Selenastraceae</taxon>
        <taxon>Raphidocelis</taxon>
    </lineage>
</organism>
<evidence type="ECO:0000313" key="3">
    <source>
        <dbReference type="EMBL" id="GBF88086.1"/>
    </source>
</evidence>
<dbReference type="GO" id="GO:0005811">
    <property type="term" value="C:lipid droplet"/>
    <property type="evidence" value="ECO:0007669"/>
    <property type="project" value="TreeGrafter"/>
</dbReference>
<keyword evidence="2" id="KW-0732">Signal</keyword>
<reference evidence="3 4" key="1">
    <citation type="journal article" date="2018" name="Sci. Rep.">
        <title>Raphidocelis subcapitata (=Pseudokirchneriella subcapitata) provides an insight into genome evolution and environmental adaptations in the Sphaeropleales.</title>
        <authorList>
            <person name="Suzuki S."/>
            <person name="Yamaguchi H."/>
            <person name="Nakajima N."/>
            <person name="Kawachi M."/>
        </authorList>
    </citation>
    <scope>NUCLEOTIDE SEQUENCE [LARGE SCALE GENOMIC DNA]</scope>
    <source>
        <strain evidence="3 4">NIES-35</strain>
    </source>
</reference>
<evidence type="ECO:0000256" key="1">
    <source>
        <dbReference type="SAM" id="MobiDB-lite"/>
    </source>
</evidence>
<dbReference type="GO" id="GO:0019433">
    <property type="term" value="P:triglyceride catabolic process"/>
    <property type="evidence" value="ECO:0007669"/>
    <property type="project" value="TreeGrafter"/>
</dbReference>
<gene>
    <name evidence="3" type="ORF">Rsub_00798</name>
</gene>
<evidence type="ECO:0000313" key="4">
    <source>
        <dbReference type="Proteomes" id="UP000247498"/>
    </source>
</evidence>
<dbReference type="AlphaFoldDB" id="A0A2V0NL25"/>
<dbReference type="OrthoDB" id="505475at2759"/>
<name>A0A2V0NL25_9CHLO</name>
<dbReference type="PANTHER" id="PTHR12406:SF7">
    <property type="entry name" value="PATATIN-LIKE PHOSPHOLIPASE DOMAIN-CONTAINING PROTEIN 4"/>
    <property type="match status" value="1"/>
</dbReference>
<accession>A0A2V0NL25</accession>
<dbReference type="GO" id="GO:0055088">
    <property type="term" value="P:lipid homeostasis"/>
    <property type="evidence" value="ECO:0007669"/>
    <property type="project" value="TreeGrafter"/>
</dbReference>
<keyword evidence="4" id="KW-1185">Reference proteome</keyword>
<feature type="signal peptide" evidence="2">
    <location>
        <begin position="1"/>
        <end position="34"/>
    </location>
</feature>
<dbReference type="GO" id="GO:0005737">
    <property type="term" value="C:cytoplasm"/>
    <property type="evidence" value="ECO:0007669"/>
    <property type="project" value="TreeGrafter"/>
</dbReference>
<sequence>MRSPFGSGVLMPRRRLAALAACLLLLASGPATHAAARPLQQQPAGGGAKKAPFFDEISFEGSALLITYYSGVAEVLIGRGALVPGTTPLSGLSGGALTAAVTTLGMGGAAQRDGWMGMVKDCAKRWGTCAGRLNTVVTERLRSALPDDAAAKLGSVVRVGLSQLDAQSRAFNGSASWVVGAFDDKADVVSALTATDFIPCFSGPTTYTLFRDQPVIDGGYANGFQQLCRNVSSCLTIGSYVVGPLANHTCDAAACPNLAKSGCGSDGRAEPIPQTLFKNGPVAAQWKVSALRDRCPASAFAAGADTAPYPLPGMVPQSQTDPWIHPGKFNPLPVKPWDGKRVAACEWQEWALSPPPEHALDIMQLTYAQGVRDAESWADANGFPAVKAAGADKPQAASGGAKPQAAARA</sequence>
<dbReference type="Proteomes" id="UP000247498">
    <property type="component" value="Unassembled WGS sequence"/>
</dbReference>
<dbReference type="SUPFAM" id="SSF52151">
    <property type="entry name" value="FabD/lysophospholipase-like"/>
    <property type="match status" value="1"/>
</dbReference>
<feature type="chain" id="PRO_5016016976" description="PNPLA domain-containing protein" evidence="2">
    <location>
        <begin position="35"/>
        <end position="409"/>
    </location>
</feature>
<proteinExistence type="predicted"/>
<comment type="caution">
    <text evidence="3">The sequence shown here is derived from an EMBL/GenBank/DDBJ whole genome shotgun (WGS) entry which is preliminary data.</text>
</comment>
<dbReference type="GO" id="GO:0004806">
    <property type="term" value="F:triacylglycerol lipase activity"/>
    <property type="evidence" value="ECO:0007669"/>
    <property type="project" value="TreeGrafter"/>
</dbReference>
<dbReference type="EMBL" id="BDRX01000003">
    <property type="protein sequence ID" value="GBF88086.1"/>
    <property type="molecule type" value="Genomic_DNA"/>
</dbReference>
<feature type="region of interest" description="Disordered" evidence="1">
    <location>
        <begin position="389"/>
        <end position="409"/>
    </location>
</feature>
<evidence type="ECO:0008006" key="5">
    <source>
        <dbReference type="Google" id="ProtNLM"/>
    </source>
</evidence>
<dbReference type="InterPro" id="IPR033562">
    <property type="entry name" value="PLPL"/>
</dbReference>
<feature type="compositionally biased region" description="Low complexity" evidence="1">
    <location>
        <begin position="394"/>
        <end position="409"/>
    </location>
</feature>